<evidence type="ECO:0000256" key="8">
    <source>
        <dbReference type="RuleBase" id="RU000436"/>
    </source>
</evidence>
<dbReference type="GeneID" id="101581949"/>
<evidence type="ECO:0000256" key="4">
    <source>
        <dbReference type="ARBA" id="ARBA00022525"/>
    </source>
</evidence>
<dbReference type="GO" id="GO:0005125">
    <property type="term" value="F:cytokine activity"/>
    <property type="evidence" value="ECO:0007669"/>
    <property type="project" value="UniProtKB-KW"/>
</dbReference>
<evidence type="ECO:0000256" key="5">
    <source>
        <dbReference type="ARBA" id="ARBA00022729"/>
    </source>
</evidence>
<protein>
    <submittedName>
        <fullName evidence="11">Interferon alpha-2-like</fullName>
    </submittedName>
</protein>
<dbReference type="PROSITE" id="PS00252">
    <property type="entry name" value="INTERFERON_A_B_D"/>
    <property type="match status" value="1"/>
</dbReference>
<feature type="signal peptide" evidence="9">
    <location>
        <begin position="1"/>
        <end position="21"/>
    </location>
</feature>
<dbReference type="InParanoid" id="A0A6P3FJ28"/>
<dbReference type="FunCoup" id="A0A6P3FJ28">
    <property type="interactions" value="892"/>
</dbReference>
<sequence>MALPFAFLVALVVLSCRSTSSLSCDLPQTYNLRNRRALVLLGQMRRISTFSCLKDRKDFGLPQQAFDGKKLQKAQALHVLHEVNIQTFSLFDTQYSSAAWDKSLLDAFRTGLREQREDLRACLTQEEGLDEAALLHEASRLAVRSYFHRIAVYLKEKRYSPCAWEVVRAEIRRAFSSAAAMGKDV</sequence>
<keyword evidence="5 9" id="KW-0732">Signal</keyword>
<evidence type="ECO:0000256" key="2">
    <source>
        <dbReference type="ARBA" id="ARBA00011033"/>
    </source>
</evidence>
<evidence type="ECO:0000313" key="10">
    <source>
        <dbReference type="Proteomes" id="UP000515203"/>
    </source>
</evidence>
<dbReference type="Proteomes" id="UP000515203">
    <property type="component" value="Unplaced"/>
</dbReference>
<dbReference type="GO" id="GO:0005126">
    <property type="term" value="F:cytokine receptor binding"/>
    <property type="evidence" value="ECO:0007669"/>
    <property type="project" value="InterPro"/>
</dbReference>
<evidence type="ECO:0000256" key="9">
    <source>
        <dbReference type="SAM" id="SignalP"/>
    </source>
</evidence>
<reference evidence="11" key="1">
    <citation type="submission" date="2025-08" db="UniProtKB">
        <authorList>
            <consortium name="RefSeq"/>
        </authorList>
    </citation>
    <scope>IDENTIFICATION</scope>
</reference>
<dbReference type="AlphaFoldDB" id="A0A6P3FJ28"/>
<evidence type="ECO:0000256" key="6">
    <source>
        <dbReference type="ARBA" id="ARBA00023118"/>
    </source>
</evidence>
<feature type="chain" id="PRO_5027847990" evidence="9">
    <location>
        <begin position="22"/>
        <end position="185"/>
    </location>
</feature>
<dbReference type="Pfam" id="PF00143">
    <property type="entry name" value="Interferon"/>
    <property type="match status" value="1"/>
</dbReference>
<evidence type="ECO:0000256" key="1">
    <source>
        <dbReference type="ARBA" id="ARBA00004613"/>
    </source>
</evidence>
<dbReference type="SMART" id="SM00076">
    <property type="entry name" value="IFabd"/>
    <property type="match status" value="1"/>
</dbReference>
<gene>
    <name evidence="11" type="primary">LOC101581949</name>
</gene>
<dbReference type="FunFam" id="1.20.1250.10:FF:000001">
    <property type="entry name" value="Interferon alpha"/>
    <property type="match status" value="1"/>
</dbReference>
<keyword evidence="10" id="KW-1185">Reference proteome</keyword>
<proteinExistence type="inferred from homology"/>
<evidence type="ECO:0000313" key="11">
    <source>
        <dbReference type="RefSeq" id="XP_004638635.1"/>
    </source>
</evidence>
<dbReference type="PANTHER" id="PTHR11691:SF60">
    <property type="entry name" value="INTERFERON ALPHA-5"/>
    <property type="match status" value="1"/>
</dbReference>
<dbReference type="OrthoDB" id="9833506at2759"/>
<dbReference type="PANTHER" id="PTHR11691">
    <property type="entry name" value="TYPE I INTERFERON"/>
    <property type="match status" value="1"/>
</dbReference>
<dbReference type="Gene3D" id="1.20.1250.10">
    <property type="match status" value="1"/>
</dbReference>
<evidence type="ECO:0000256" key="7">
    <source>
        <dbReference type="ARBA" id="ARBA00023157"/>
    </source>
</evidence>
<accession>A0A6P3FJ28</accession>
<evidence type="ECO:0000256" key="3">
    <source>
        <dbReference type="ARBA" id="ARBA00022514"/>
    </source>
</evidence>
<dbReference type="RefSeq" id="XP_004638635.1">
    <property type="nucleotide sequence ID" value="XM_004638578.1"/>
</dbReference>
<keyword evidence="6 8" id="KW-0051">Antiviral defense</keyword>
<dbReference type="SUPFAM" id="SSF47266">
    <property type="entry name" value="4-helical cytokines"/>
    <property type="match status" value="1"/>
</dbReference>
<keyword evidence="7" id="KW-1015">Disulfide bond</keyword>
<dbReference type="CDD" id="cd00095">
    <property type="entry name" value="IFab"/>
    <property type="match status" value="1"/>
</dbReference>
<comment type="subcellular location">
    <subcellularLocation>
        <location evidence="1">Secreted</location>
    </subcellularLocation>
</comment>
<keyword evidence="4" id="KW-0964">Secreted</keyword>
<comment type="similarity">
    <text evidence="2 8">Belongs to the alpha/beta interferon family.</text>
</comment>
<dbReference type="InterPro" id="IPR000471">
    <property type="entry name" value="Interferon_alpha/beta/delta"/>
</dbReference>
<dbReference type="GO" id="GO:0005615">
    <property type="term" value="C:extracellular space"/>
    <property type="evidence" value="ECO:0007669"/>
    <property type="project" value="UniProtKB-KW"/>
</dbReference>
<dbReference type="InterPro" id="IPR009079">
    <property type="entry name" value="4_helix_cytokine-like_core"/>
</dbReference>
<organism evidence="10 11">
    <name type="scientific">Octodon degus</name>
    <name type="common">Degu</name>
    <name type="synonym">Sciurus degus</name>
    <dbReference type="NCBI Taxonomy" id="10160"/>
    <lineage>
        <taxon>Eukaryota</taxon>
        <taxon>Metazoa</taxon>
        <taxon>Chordata</taxon>
        <taxon>Craniata</taxon>
        <taxon>Vertebrata</taxon>
        <taxon>Euteleostomi</taxon>
        <taxon>Mammalia</taxon>
        <taxon>Eutheria</taxon>
        <taxon>Euarchontoglires</taxon>
        <taxon>Glires</taxon>
        <taxon>Rodentia</taxon>
        <taxon>Hystricomorpha</taxon>
        <taxon>Octodontidae</taxon>
        <taxon>Octodon</taxon>
    </lineage>
</organism>
<name>A0A6P3FJ28_OCTDE</name>
<dbReference type="PRINTS" id="PR00266">
    <property type="entry name" value="INTERFERONAB"/>
</dbReference>
<keyword evidence="3 8" id="KW-0202">Cytokine</keyword>
<dbReference type="GO" id="GO:0051607">
    <property type="term" value="P:defense response to virus"/>
    <property type="evidence" value="ECO:0007669"/>
    <property type="project" value="UniProtKB-KW"/>
</dbReference>